<dbReference type="Proteomes" id="UP000186817">
    <property type="component" value="Unassembled WGS sequence"/>
</dbReference>
<organism evidence="10 11">
    <name type="scientific">Symbiodinium microadriaticum</name>
    <name type="common">Dinoflagellate</name>
    <name type="synonym">Zooxanthella microadriatica</name>
    <dbReference type="NCBI Taxonomy" id="2951"/>
    <lineage>
        <taxon>Eukaryota</taxon>
        <taxon>Sar</taxon>
        <taxon>Alveolata</taxon>
        <taxon>Dinophyceae</taxon>
        <taxon>Suessiales</taxon>
        <taxon>Symbiodiniaceae</taxon>
        <taxon>Symbiodinium</taxon>
    </lineage>
</organism>
<feature type="domain" description="Ion transport" evidence="8">
    <location>
        <begin position="876"/>
        <end position="1087"/>
    </location>
</feature>
<feature type="region of interest" description="Disordered" evidence="6">
    <location>
        <begin position="1296"/>
        <end position="1366"/>
    </location>
</feature>
<sequence>MDWPLERNGRDLFAREPPLRELLKLSAPSNLSARNMEDALVRVISKHSLYPIYLLQTLVSLRGERWRPDGSAVSCRKSRMESWQSLLACLHPSTRRRSATETSVDTPSNDEKLFKKSATDHLDSKTTRARTFTEGCGIPHATSLPAESTGDKDLPPETTGVARKFRSAVSRVALAVRPTLIRTRVAEDVAQATSECDKDLEASLMPPGRTRPGIAEIAFDSGSSQYCLISHAAFPEQMLERIVKPEWGLRNPNLILSIMGGAGNMNLPPDKFDLEGFSQGLVEAATRTSGWVITGGTASGVMDIVGKAMQRHDKQRQVPCLGITPYGALTCKWRDLINSAYDPDFSAVTKVDAAAAKPAEGAPPETDGNIPLAALQDNHSHFIICDNGEVGSKAFGTEIQFRTKFEEFVTRGVNAGGLRTRVPRVMILVNGGKISLISLVQAINTGCPLVVCRGTGRIADVICRILEKPCVAETDDEIDEASGSEKDEDAQFRQALDLAVKEFMPKDTLSPEDVANFQTIVRSQMVEIYTINDRFEDVVLRAVLGNAIAMCASRSRENVGVWQQLSLAVQWGCEGYYDRLGQRLVQERGGSERGPEAAIRLIFKELVGFGSRDAKTPITLVRSVRENAGVLVTWLLQHYLKQMDQFEVNCDTLPPEKEGKPCVHWSRLGFQESWKSLEGLLLWSIEKEAPSSVLETIWSYMEDPVHAALVAASACRDTAEREHFYASYQDGLAKKELDDAADRFERLACLVLEDLALSGKGVDYLFRESARWQVRGEGRTCFQLAHALGCKAFVSATFYRLAVDLYWMTPVPFQINKKQLDAQFLRWWPFLSLLWNFKACGFPLWEFLSIPSIQAWTHGLARAIFVGLYSYAVFYRLLTFSGVSLVEVLLFLWGLGLGQVEIKQLQNNGFQAYIHDFWNFLDSLHITVLLGCLVLGVLLTDKNEEMNEVEHLLEVTHAMNLLPCWIRVLQILQQSEYFGTLLLTIFGMAKDAVKFFILVVIFCFGFSCAITPILFTQSAERDEQGLTWAFWTIVGNLDDKALNKLDSLTPVTRFIANILVYTLALVCNVLLVNLLIAVMNSTYEQNQAVSQTSWAFFRVEAVLEFDHESILPPPLNLLEPFLNRQASSGQDQQQLGRRRSEQRMHAEMSITRRDLKDAQQRAFRAINLEEDMGESASLRAELAELRIRNQELAQRNRDLEGLAASYLLERPAPSADLQIPVPSSPNAGVLRRNRRLSTVVSQGLAAADNGDSPTHRTRSLWAPVMSRHARDPTPPWKHTSTAKSCSDIQILIGHSLDSIGPPVESDLGDDEVEEEAEMEEKEVEEEEVEEEEEAETSSFLPSERDSGQMGCRGPKQGKIVRGLPVV</sequence>
<keyword evidence="5" id="KW-0175">Coiled coil</keyword>
<dbReference type="InterPro" id="IPR005821">
    <property type="entry name" value="Ion_trans_dom"/>
</dbReference>
<evidence type="ECO:0000256" key="5">
    <source>
        <dbReference type="SAM" id="Coils"/>
    </source>
</evidence>
<feature type="transmembrane region" description="Helical" evidence="7">
    <location>
        <begin position="995"/>
        <end position="1015"/>
    </location>
</feature>
<keyword evidence="11" id="KW-1185">Reference proteome</keyword>
<dbReference type="InterPro" id="IPR041491">
    <property type="entry name" value="TRPM_SLOG"/>
</dbReference>
<keyword evidence="3 7" id="KW-1133">Transmembrane helix</keyword>
<dbReference type="PANTHER" id="PTHR13800:SF12">
    <property type="entry name" value="TRANSIENT RECEPTOR POTENTIAL CATION CHANNEL SUBFAMILY M MEMBER-LIKE 2"/>
    <property type="match status" value="1"/>
</dbReference>
<name>A0A1Q9C948_SYMMI</name>
<keyword evidence="2 7" id="KW-0812">Transmembrane</keyword>
<evidence type="ECO:0000256" key="7">
    <source>
        <dbReference type="SAM" id="Phobius"/>
    </source>
</evidence>
<dbReference type="InterPro" id="IPR050927">
    <property type="entry name" value="TRPM"/>
</dbReference>
<dbReference type="Pfam" id="PF18139">
    <property type="entry name" value="LSDAT_euk"/>
    <property type="match status" value="1"/>
</dbReference>
<feature type="compositionally biased region" description="Polar residues" evidence="6">
    <location>
        <begin position="1126"/>
        <end position="1135"/>
    </location>
</feature>
<dbReference type="EMBL" id="LSRX01001481">
    <property type="protein sequence ID" value="OLP79472.1"/>
    <property type="molecule type" value="Genomic_DNA"/>
</dbReference>
<evidence type="ECO:0000256" key="4">
    <source>
        <dbReference type="ARBA" id="ARBA00023136"/>
    </source>
</evidence>
<feature type="transmembrane region" description="Helical" evidence="7">
    <location>
        <begin position="868"/>
        <end position="897"/>
    </location>
</feature>
<feature type="transmembrane region" description="Helical" evidence="7">
    <location>
        <begin position="917"/>
        <end position="939"/>
    </location>
</feature>
<dbReference type="PANTHER" id="PTHR13800">
    <property type="entry name" value="TRANSIENT RECEPTOR POTENTIAL CATION CHANNEL, SUBFAMILY M, MEMBER 6"/>
    <property type="match status" value="1"/>
</dbReference>
<evidence type="ECO:0000313" key="11">
    <source>
        <dbReference type="Proteomes" id="UP000186817"/>
    </source>
</evidence>
<dbReference type="GO" id="GO:0005886">
    <property type="term" value="C:plasma membrane"/>
    <property type="evidence" value="ECO:0007669"/>
    <property type="project" value="TreeGrafter"/>
</dbReference>
<gene>
    <name evidence="10" type="primary">Trpm2</name>
    <name evidence="10" type="ORF">AK812_SmicGene40242</name>
</gene>
<evidence type="ECO:0000313" key="10">
    <source>
        <dbReference type="EMBL" id="OLP79472.1"/>
    </source>
</evidence>
<feature type="compositionally biased region" description="Acidic residues" evidence="6">
    <location>
        <begin position="1306"/>
        <end position="1335"/>
    </location>
</feature>
<protein>
    <submittedName>
        <fullName evidence="10">Transient receptor potential cation channel subfamily M member 2</fullName>
    </submittedName>
</protein>
<reference evidence="10 11" key="1">
    <citation type="submission" date="2016-02" db="EMBL/GenBank/DDBJ databases">
        <title>Genome analysis of coral dinoflagellate symbionts highlights evolutionary adaptations to a symbiotic lifestyle.</title>
        <authorList>
            <person name="Aranda M."/>
            <person name="Li Y."/>
            <person name="Liew Y.J."/>
            <person name="Baumgarten S."/>
            <person name="Simakov O."/>
            <person name="Wilson M."/>
            <person name="Piel J."/>
            <person name="Ashoor H."/>
            <person name="Bougouffa S."/>
            <person name="Bajic V.B."/>
            <person name="Ryu T."/>
            <person name="Ravasi T."/>
            <person name="Bayer T."/>
            <person name="Micklem G."/>
            <person name="Kim H."/>
            <person name="Bhak J."/>
            <person name="Lajeunesse T.C."/>
            <person name="Voolstra C.R."/>
        </authorList>
    </citation>
    <scope>NUCLEOTIDE SEQUENCE [LARGE SCALE GENOMIC DNA]</scope>
    <source>
        <strain evidence="10 11">CCMP2467</strain>
    </source>
</reference>
<feature type="compositionally biased region" description="Basic and acidic residues" evidence="6">
    <location>
        <begin position="1138"/>
        <end position="1151"/>
    </location>
</feature>
<evidence type="ECO:0000259" key="9">
    <source>
        <dbReference type="Pfam" id="PF18139"/>
    </source>
</evidence>
<evidence type="ECO:0000256" key="6">
    <source>
        <dbReference type="SAM" id="MobiDB-lite"/>
    </source>
</evidence>
<feature type="region of interest" description="Disordered" evidence="6">
    <location>
        <begin position="1126"/>
        <end position="1151"/>
    </location>
</feature>
<dbReference type="GO" id="GO:0005261">
    <property type="term" value="F:monoatomic cation channel activity"/>
    <property type="evidence" value="ECO:0007669"/>
    <property type="project" value="TreeGrafter"/>
</dbReference>
<comment type="caution">
    <text evidence="10">The sequence shown here is derived from an EMBL/GenBank/DDBJ whole genome shotgun (WGS) entry which is preliminary data.</text>
</comment>
<dbReference type="GO" id="GO:0030001">
    <property type="term" value="P:metal ion transport"/>
    <property type="evidence" value="ECO:0007669"/>
    <property type="project" value="TreeGrafter"/>
</dbReference>
<dbReference type="OrthoDB" id="301415at2759"/>
<feature type="domain" description="TRPM SLOG" evidence="9">
    <location>
        <begin position="225"/>
        <end position="463"/>
    </location>
</feature>
<evidence type="ECO:0000259" key="8">
    <source>
        <dbReference type="Pfam" id="PF00520"/>
    </source>
</evidence>
<evidence type="ECO:0000256" key="3">
    <source>
        <dbReference type="ARBA" id="ARBA00022989"/>
    </source>
</evidence>
<evidence type="ECO:0000256" key="1">
    <source>
        <dbReference type="ARBA" id="ARBA00004141"/>
    </source>
</evidence>
<comment type="subcellular location">
    <subcellularLocation>
        <location evidence="1">Membrane</location>
        <topology evidence="1">Multi-pass membrane protein</topology>
    </subcellularLocation>
</comment>
<dbReference type="Pfam" id="PF00520">
    <property type="entry name" value="Ion_trans"/>
    <property type="match status" value="1"/>
</dbReference>
<feature type="region of interest" description="Disordered" evidence="6">
    <location>
        <begin position="125"/>
        <end position="153"/>
    </location>
</feature>
<proteinExistence type="predicted"/>
<feature type="transmembrane region" description="Helical" evidence="7">
    <location>
        <begin position="1054"/>
        <end position="1076"/>
    </location>
</feature>
<evidence type="ECO:0000256" key="2">
    <source>
        <dbReference type="ARBA" id="ARBA00022692"/>
    </source>
</evidence>
<keyword evidence="4 7" id="KW-0472">Membrane</keyword>
<accession>A0A1Q9C948</accession>
<keyword evidence="10" id="KW-0675">Receptor</keyword>
<feature type="coiled-coil region" evidence="5">
    <location>
        <begin position="1168"/>
        <end position="1202"/>
    </location>
</feature>